<sequence>MAPLRPCRYSDPGSPLRELKPDLQLSRAAKLNLEDNIRQRKAHSKRDMAKFAKEVSPQRERTRGTRAKRVREELRVLRVLRVCERCKNSAPTPPSSPSHPSSSA</sequence>
<evidence type="ECO:0000256" key="1">
    <source>
        <dbReference type="SAM" id="MobiDB-lite"/>
    </source>
</evidence>
<reference evidence="2 3" key="1">
    <citation type="journal article" date="2012" name="Eukaryot. Cell">
        <title>Draft genome sequence of CBS 2479, the standard type strain of Trichosporon asahii.</title>
        <authorList>
            <person name="Yang R.Y."/>
            <person name="Li H.T."/>
            <person name="Zhu H."/>
            <person name="Zhou G.P."/>
            <person name="Wang M."/>
            <person name="Wang L."/>
        </authorList>
    </citation>
    <scope>NUCLEOTIDE SEQUENCE [LARGE SCALE GENOMIC DNA]</scope>
    <source>
        <strain evidence="3">ATCC 90039 / CBS 2479 / JCM 2466 / KCTC 7840 / NCYC 2677 / UAMH 7654</strain>
    </source>
</reference>
<dbReference type="AlphaFoldDB" id="J6F675"/>
<dbReference type="EMBL" id="ALBS01000023">
    <property type="protein sequence ID" value="EJT52539.1"/>
    <property type="molecule type" value="Genomic_DNA"/>
</dbReference>
<dbReference type="Proteomes" id="UP000002748">
    <property type="component" value="Unassembled WGS sequence"/>
</dbReference>
<evidence type="ECO:0000313" key="2">
    <source>
        <dbReference type="EMBL" id="EJT52539.1"/>
    </source>
</evidence>
<feature type="compositionally biased region" description="Basic and acidic residues" evidence="1">
    <location>
        <begin position="45"/>
        <end position="63"/>
    </location>
</feature>
<organism evidence="2 3">
    <name type="scientific">Trichosporon asahii var. asahii (strain ATCC 90039 / CBS 2479 / JCM 2466 / KCTC 7840 / NBRC 103889/ NCYC 2677 / UAMH 7654)</name>
    <name type="common">Yeast</name>
    <dbReference type="NCBI Taxonomy" id="1186058"/>
    <lineage>
        <taxon>Eukaryota</taxon>
        <taxon>Fungi</taxon>
        <taxon>Dikarya</taxon>
        <taxon>Basidiomycota</taxon>
        <taxon>Agaricomycotina</taxon>
        <taxon>Tremellomycetes</taxon>
        <taxon>Trichosporonales</taxon>
        <taxon>Trichosporonaceae</taxon>
        <taxon>Trichosporon</taxon>
    </lineage>
</organism>
<gene>
    <name evidence="2" type="ORF">A1Q1_03671</name>
</gene>
<dbReference type="VEuPathDB" id="FungiDB:A1Q1_03671"/>
<feature type="region of interest" description="Disordered" evidence="1">
    <location>
        <begin position="38"/>
        <end position="70"/>
    </location>
</feature>
<evidence type="ECO:0000313" key="3">
    <source>
        <dbReference type="Proteomes" id="UP000002748"/>
    </source>
</evidence>
<dbReference type="GeneID" id="25987184"/>
<name>J6F675_TRIAS</name>
<protein>
    <submittedName>
        <fullName evidence="2">Uncharacterized protein</fullName>
    </submittedName>
</protein>
<feature type="region of interest" description="Disordered" evidence="1">
    <location>
        <begin position="85"/>
        <end position="104"/>
    </location>
</feature>
<dbReference type="RefSeq" id="XP_014183760.1">
    <property type="nucleotide sequence ID" value="XM_014328285.1"/>
</dbReference>
<accession>J6F675</accession>
<dbReference type="HOGENOM" id="CLU_2251938_0_0_1"/>
<comment type="caution">
    <text evidence="2">The sequence shown here is derived from an EMBL/GenBank/DDBJ whole genome shotgun (WGS) entry which is preliminary data.</text>
</comment>
<dbReference type="KEGG" id="tasa:A1Q1_03671"/>
<proteinExistence type="predicted"/>